<dbReference type="STRING" id="679197.HMPREF9336_00668"/>
<dbReference type="HOGENOM" id="CLU_2234716_0_0_11"/>
<evidence type="ECO:0000313" key="6">
    <source>
        <dbReference type="EMBL" id="EFV14478.2"/>
    </source>
</evidence>
<evidence type="ECO:0000256" key="4">
    <source>
        <dbReference type="ARBA" id="ARBA00023052"/>
    </source>
</evidence>
<proteinExistence type="predicted"/>
<keyword evidence="3" id="KW-0808">Transferase</keyword>
<dbReference type="GO" id="GO:0005829">
    <property type="term" value="C:cytosol"/>
    <property type="evidence" value="ECO:0007669"/>
    <property type="project" value="TreeGrafter"/>
</dbReference>
<feature type="domain" description="Transketolase C-terminal" evidence="5">
    <location>
        <begin position="3"/>
        <end position="83"/>
    </location>
</feature>
<dbReference type="Gene3D" id="3.40.50.920">
    <property type="match status" value="1"/>
</dbReference>
<reference evidence="6 7" key="1">
    <citation type="journal article" date="2011" name="Stand. Genomic Sci.">
        <title>High quality draft genome sequence of Segniliparus rugosus CDC 945(T)= (ATCC BAA-974(T)).</title>
        <authorList>
            <person name="Earl A.M."/>
            <person name="Desjardins C.A."/>
            <person name="Fitzgerald M.G."/>
            <person name="Arachchi H.M."/>
            <person name="Zeng Q."/>
            <person name="Mehta T."/>
            <person name="Griggs A."/>
            <person name="Birren B.W."/>
            <person name="Toney N.C."/>
            <person name="Carr J."/>
            <person name="Posey J."/>
            <person name="Butler W.R."/>
        </authorList>
    </citation>
    <scope>NUCLEOTIDE SEQUENCE [LARGE SCALE GENOMIC DNA]</scope>
    <source>
        <strain evidence="7">ATCC BAA-974 / DSM 45345 / CCUG 50838 / CIP 108380 / JCM 13579 / CDC 945</strain>
    </source>
</reference>
<keyword evidence="4" id="KW-0786">Thiamine pyrophosphate</keyword>
<comment type="subunit">
    <text evidence="2">Homodimer.</text>
</comment>
<gene>
    <name evidence="6" type="ORF">HMPREF9336_00668</name>
</gene>
<keyword evidence="7" id="KW-1185">Reference proteome</keyword>
<name>E5XME8_SEGRC</name>
<dbReference type="PANTHER" id="PTHR43322">
    <property type="entry name" value="1-D-DEOXYXYLULOSE 5-PHOSPHATE SYNTHASE-RELATED"/>
    <property type="match status" value="1"/>
</dbReference>
<dbReference type="InterPro" id="IPR005477">
    <property type="entry name" value="Dxylulose-5-P_synthase"/>
</dbReference>
<comment type="caution">
    <text evidence="6">The sequence shown here is derived from an EMBL/GenBank/DDBJ whole genome shotgun (WGS) entry which is preliminary data.</text>
</comment>
<evidence type="ECO:0000256" key="2">
    <source>
        <dbReference type="ARBA" id="ARBA00011738"/>
    </source>
</evidence>
<dbReference type="PANTHER" id="PTHR43322:SF5">
    <property type="entry name" value="1-DEOXY-D-XYLULOSE-5-PHOSPHATE SYNTHASE, CHLOROPLASTIC"/>
    <property type="match status" value="1"/>
</dbReference>
<dbReference type="GO" id="GO:0016114">
    <property type="term" value="P:terpenoid biosynthetic process"/>
    <property type="evidence" value="ECO:0007669"/>
    <property type="project" value="InterPro"/>
</dbReference>
<dbReference type="GO" id="GO:0008661">
    <property type="term" value="F:1-deoxy-D-xylulose-5-phosphate synthase activity"/>
    <property type="evidence" value="ECO:0007669"/>
    <property type="project" value="InterPro"/>
</dbReference>
<evidence type="ECO:0000256" key="1">
    <source>
        <dbReference type="ARBA" id="ARBA00001946"/>
    </source>
</evidence>
<dbReference type="EMBL" id="ACZI02000003">
    <property type="protein sequence ID" value="EFV14478.2"/>
    <property type="molecule type" value="Genomic_DNA"/>
</dbReference>
<accession>E5XME8</accession>
<evidence type="ECO:0000259" key="5">
    <source>
        <dbReference type="Pfam" id="PF02780"/>
    </source>
</evidence>
<dbReference type="Pfam" id="PF02780">
    <property type="entry name" value="Transketolase_C"/>
    <property type="match status" value="1"/>
</dbReference>
<dbReference type="Proteomes" id="UP000004816">
    <property type="component" value="Unassembled WGS sequence"/>
</dbReference>
<dbReference type="eggNOG" id="COG1154">
    <property type="taxonomic scope" value="Bacteria"/>
</dbReference>
<dbReference type="InterPro" id="IPR009014">
    <property type="entry name" value="Transketo_C/PFOR_II"/>
</dbReference>
<evidence type="ECO:0000313" key="7">
    <source>
        <dbReference type="Proteomes" id="UP000004816"/>
    </source>
</evidence>
<evidence type="ECO:0000256" key="3">
    <source>
        <dbReference type="ARBA" id="ARBA00022679"/>
    </source>
</evidence>
<sequence length="105" mass="11296">MTAVDPRWVLPLPESVLELAAEHALVVTLEDSGERGGVGSTLSQTLRGRDVDVPCRDIALPQRFYSHGTRAQVLEEAGITAEELIGKISGWAEKHTGKRASTMAS</sequence>
<dbReference type="InterPro" id="IPR033248">
    <property type="entry name" value="Transketolase_C"/>
</dbReference>
<dbReference type="GO" id="GO:0019288">
    <property type="term" value="P:isopentenyl diphosphate biosynthetic process, methylerythritol 4-phosphate pathway"/>
    <property type="evidence" value="ECO:0007669"/>
    <property type="project" value="TreeGrafter"/>
</dbReference>
<dbReference type="AlphaFoldDB" id="E5XME8"/>
<dbReference type="SUPFAM" id="SSF52922">
    <property type="entry name" value="TK C-terminal domain-like"/>
    <property type="match status" value="1"/>
</dbReference>
<comment type="cofactor">
    <cofactor evidence="1">
        <name>Mg(2+)</name>
        <dbReference type="ChEBI" id="CHEBI:18420"/>
    </cofactor>
</comment>
<protein>
    <recommendedName>
        <fullName evidence="5">Transketolase C-terminal domain-containing protein</fullName>
    </recommendedName>
</protein>
<organism evidence="6 7">
    <name type="scientific">Segniliparus rugosus (strain ATCC BAA-974 / DSM 45345 / CCUG 50838 / CIP 108380 / JCM 13579 / CDC 945)</name>
    <dbReference type="NCBI Taxonomy" id="679197"/>
    <lineage>
        <taxon>Bacteria</taxon>
        <taxon>Bacillati</taxon>
        <taxon>Actinomycetota</taxon>
        <taxon>Actinomycetes</taxon>
        <taxon>Mycobacteriales</taxon>
        <taxon>Segniliparaceae</taxon>
        <taxon>Segniliparus</taxon>
    </lineage>
</organism>